<feature type="domain" description="AAA+ ATPase" evidence="6">
    <location>
        <begin position="128"/>
        <end position="281"/>
    </location>
</feature>
<dbReference type="GO" id="GO:0016887">
    <property type="term" value="F:ATP hydrolysis activity"/>
    <property type="evidence" value="ECO:0007669"/>
    <property type="project" value="InterPro"/>
</dbReference>
<evidence type="ECO:0000256" key="1">
    <source>
        <dbReference type="ARBA" id="ARBA00022723"/>
    </source>
</evidence>
<dbReference type="InterPro" id="IPR027417">
    <property type="entry name" value="P-loop_NTPase"/>
</dbReference>
<dbReference type="InterPro" id="IPR003593">
    <property type="entry name" value="AAA+_ATPase"/>
</dbReference>
<evidence type="ECO:0000259" key="7">
    <source>
        <dbReference type="SMART" id="SM01086"/>
    </source>
</evidence>
<keyword evidence="8" id="KW-0645">Protease</keyword>
<evidence type="ECO:0000256" key="4">
    <source>
        <dbReference type="ARBA" id="ARBA00022840"/>
    </source>
</evidence>
<keyword evidence="1" id="KW-0479">Metal-binding</keyword>
<dbReference type="SMART" id="SM00382">
    <property type="entry name" value="AAA"/>
    <property type="match status" value="1"/>
</dbReference>
<dbReference type="InterPro" id="IPR004487">
    <property type="entry name" value="Clp_protease_ATP-bd_su_ClpX"/>
</dbReference>
<dbReference type="FunFam" id="3.40.50.300:FF:000005">
    <property type="entry name" value="ATP-dependent Clp protease ATP-binding subunit ClpX"/>
    <property type="match status" value="1"/>
</dbReference>
<dbReference type="NCBIfam" id="TIGR00382">
    <property type="entry name" value="clpX"/>
    <property type="match status" value="1"/>
</dbReference>
<dbReference type="GO" id="GO:0051082">
    <property type="term" value="F:unfolded protein binding"/>
    <property type="evidence" value="ECO:0007669"/>
    <property type="project" value="InterPro"/>
</dbReference>
<dbReference type="Pfam" id="PF10431">
    <property type="entry name" value="ClpB_D2-small"/>
    <property type="match status" value="1"/>
</dbReference>
<keyword evidence="8" id="KW-0378">Hydrolase</keyword>
<reference evidence="8" key="2">
    <citation type="journal article" date="2021" name="PeerJ">
        <title>Extensive microbial diversity within the chicken gut microbiome revealed by metagenomics and culture.</title>
        <authorList>
            <person name="Gilroy R."/>
            <person name="Ravi A."/>
            <person name="Getino M."/>
            <person name="Pursley I."/>
            <person name="Horton D.L."/>
            <person name="Alikhan N.F."/>
            <person name="Baker D."/>
            <person name="Gharbi K."/>
            <person name="Hall N."/>
            <person name="Watson M."/>
            <person name="Adriaenssens E.M."/>
            <person name="Foster-Nyarko E."/>
            <person name="Jarju S."/>
            <person name="Secka A."/>
            <person name="Antonio M."/>
            <person name="Oren A."/>
            <person name="Chaudhuri R.R."/>
            <person name="La Ragione R."/>
            <person name="Hildebrand F."/>
            <person name="Pallen M.J."/>
        </authorList>
    </citation>
    <scope>NUCLEOTIDE SEQUENCE</scope>
    <source>
        <strain evidence="8">35461</strain>
    </source>
</reference>
<comment type="caution">
    <text evidence="8">The sequence shown here is derived from an EMBL/GenBank/DDBJ whole genome shotgun (WGS) entry which is preliminary data.</text>
</comment>
<dbReference type="GO" id="GO:0008233">
    <property type="term" value="F:peptidase activity"/>
    <property type="evidence" value="ECO:0007669"/>
    <property type="project" value="UniProtKB-KW"/>
</dbReference>
<dbReference type="PANTHER" id="PTHR48102">
    <property type="entry name" value="ATP-DEPENDENT CLP PROTEASE ATP-BINDING SUBUNIT CLPX-LIKE, MITOCHONDRIAL-RELATED"/>
    <property type="match status" value="1"/>
</dbReference>
<dbReference type="PANTHER" id="PTHR48102:SF7">
    <property type="entry name" value="ATP-DEPENDENT CLP PROTEASE ATP-BINDING SUBUNIT CLPX-LIKE, MITOCHONDRIAL"/>
    <property type="match status" value="1"/>
</dbReference>
<dbReference type="GO" id="GO:0009376">
    <property type="term" value="C:HslUV protease complex"/>
    <property type="evidence" value="ECO:0007669"/>
    <property type="project" value="TreeGrafter"/>
</dbReference>
<evidence type="ECO:0000256" key="2">
    <source>
        <dbReference type="ARBA" id="ARBA00022741"/>
    </source>
</evidence>
<dbReference type="InterPro" id="IPR050052">
    <property type="entry name" value="ATP-dep_Clp_protease_ClpX"/>
</dbReference>
<keyword evidence="4 8" id="KW-0067">ATP-binding</keyword>
<dbReference type="FunFam" id="1.10.8.60:FF:000002">
    <property type="entry name" value="ATP-dependent Clp protease ATP-binding subunit ClpX"/>
    <property type="match status" value="1"/>
</dbReference>
<dbReference type="GO" id="GO:0051603">
    <property type="term" value="P:proteolysis involved in protein catabolic process"/>
    <property type="evidence" value="ECO:0007669"/>
    <property type="project" value="TreeGrafter"/>
</dbReference>
<dbReference type="CDD" id="cd19497">
    <property type="entry name" value="RecA-like_ClpX"/>
    <property type="match status" value="1"/>
</dbReference>
<dbReference type="GO" id="GO:0140662">
    <property type="term" value="F:ATP-dependent protein folding chaperone"/>
    <property type="evidence" value="ECO:0007669"/>
    <property type="project" value="InterPro"/>
</dbReference>
<dbReference type="Pfam" id="PF07724">
    <property type="entry name" value="AAA_2"/>
    <property type="match status" value="1"/>
</dbReference>
<accession>A0A9D1NLN9</accession>
<dbReference type="NCBIfam" id="NF003745">
    <property type="entry name" value="PRK05342.1"/>
    <property type="match status" value="1"/>
</dbReference>
<dbReference type="GO" id="GO:0051301">
    <property type="term" value="P:cell division"/>
    <property type="evidence" value="ECO:0007669"/>
    <property type="project" value="TreeGrafter"/>
</dbReference>
<dbReference type="Gene3D" id="1.10.8.60">
    <property type="match status" value="1"/>
</dbReference>
<sequence>MVCSFCGQPTDSGHCVVGVDGKSILCHNCMQSVTESILMTDPQFAGVREILMEGGAEARPGRGRKGKAEDLEPLSVPPPAQIKAFLDQYIVGHDRVKKLLSVAVHNHYRRLEQKEAGKQDDFADVEIEKSNVLLIGPTGCGKTLFARTLARLLKVPFAIADATTVTEAGYVGEDVENILLYLLQNCGMDVRQAQRGIVYIDEIDKIARKTENTSITRDVSGEGVQQALLKIIEGTVAHVPEKGGRKHPQAEYIAVDTSNILFICGGAFVGLDEKIKARLGKKAIGFVDSEESERKAQDRVLAQVQPEDLVSFGLIPEFVGRLPVVAKMGELSTDELVRILTEPKNAIVRQYQKLLAMDEVSLRFTDGALKAIAEEAQKRKTGARGLRSIMEQVMADFMYDLPGNEAVKGTELAIDEATVKAKLNAEA</sequence>
<dbReference type="InterPro" id="IPR019489">
    <property type="entry name" value="Clp_ATPase_C"/>
</dbReference>
<name>A0A9D1NLN9_9BACT</name>
<evidence type="ECO:0000256" key="5">
    <source>
        <dbReference type="ARBA" id="ARBA00023186"/>
    </source>
</evidence>
<dbReference type="EMBL" id="DVOR01000073">
    <property type="protein sequence ID" value="HIV08940.1"/>
    <property type="molecule type" value="Genomic_DNA"/>
</dbReference>
<gene>
    <name evidence="8" type="primary">clpX</name>
    <name evidence="8" type="ORF">IAC79_02350</name>
</gene>
<organism evidence="8 9">
    <name type="scientific">Candidatus Spyradenecus faecavium</name>
    <dbReference type="NCBI Taxonomy" id="2840947"/>
    <lineage>
        <taxon>Bacteria</taxon>
        <taxon>Pseudomonadati</taxon>
        <taxon>Lentisphaerota</taxon>
        <taxon>Lentisphaeria</taxon>
        <taxon>Lentisphaerales</taxon>
        <taxon>Lentisphaeraceae</taxon>
        <taxon>Lentisphaeraceae incertae sedis</taxon>
        <taxon>Candidatus Spyradenecus</taxon>
    </lineage>
</organism>
<dbReference type="Gene3D" id="3.40.50.300">
    <property type="entry name" value="P-loop containing nucleotide triphosphate hydrolases"/>
    <property type="match status" value="1"/>
</dbReference>
<feature type="domain" description="Clp ATPase C-terminal" evidence="7">
    <location>
        <begin position="331"/>
        <end position="423"/>
    </location>
</feature>
<keyword evidence="5" id="KW-0143">Chaperone</keyword>
<evidence type="ECO:0000313" key="8">
    <source>
        <dbReference type="EMBL" id="HIV08940.1"/>
    </source>
</evidence>
<dbReference type="GO" id="GO:0005524">
    <property type="term" value="F:ATP binding"/>
    <property type="evidence" value="ECO:0007669"/>
    <property type="project" value="UniProtKB-KW"/>
</dbReference>
<dbReference type="Proteomes" id="UP000886845">
    <property type="component" value="Unassembled WGS sequence"/>
</dbReference>
<evidence type="ECO:0000313" key="9">
    <source>
        <dbReference type="Proteomes" id="UP000886845"/>
    </source>
</evidence>
<reference evidence="8" key="1">
    <citation type="submission" date="2020-10" db="EMBL/GenBank/DDBJ databases">
        <authorList>
            <person name="Gilroy R."/>
        </authorList>
    </citation>
    <scope>NUCLEOTIDE SEQUENCE</scope>
    <source>
        <strain evidence="8">35461</strain>
    </source>
</reference>
<dbReference type="SUPFAM" id="SSF52540">
    <property type="entry name" value="P-loop containing nucleoside triphosphate hydrolases"/>
    <property type="match status" value="1"/>
</dbReference>
<keyword evidence="3" id="KW-0862">Zinc</keyword>
<keyword evidence="2" id="KW-0547">Nucleotide-binding</keyword>
<evidence type="ECO:0000256" key="3">
    <source>
        <dbReference type="ARBA" id="ARBA00022833"/>
    </source>
</evidence>
<dbReference type="InterPro" id="IPR003959">
    <property type="entry name" value="ATPase_AAA_core"/>
</dbReference>
<proteinExistence type="predicted"/>
<dbReference type="SMART" id="SM01086">
    <property type="entry name" value="ClpB_D2-small"/>
    <property type="match status" value="1"/>
</dbReference>
<evidence type="ECO:0000259" key="6">
    <source>
        <dbReference type="SMART" id="SM00382"/>
    </source>
</evidence>
<dbReference type="GO" id="GO:0046872">
    <property type="term" value="F:metal ion binding"/>
    <property type="evidence" value="ECO:0007669"/>
    <property type="project" value="UniProtKB-KW"/>
</dbReference>
<protein>
    <submittedName>
        <fullName evidence="8">ATP-dependent Clp protease ATP-binding subunit ClpX</fullName>
    </submittedName>
</protein>
<dbReference type="AlphaFoldDB" id="A0A9D1NLN9"/>